<dbReference type="VEuPathDB" id="FungiDB:AeMF1_019208"/>
<accession>A0A6G0XZ11</accession>
<keyword evidence="2" id="KW-1185">Reference proteome</keyword>
<protein>
    <submittedName>
        <fullName evidence="1">Uncharacterized protein</fullName>
    </submittedName>
</protein>
<dbReference type="Proteomes" id="UP000481153">
    <property type="component" value="Unassembled WGS sequence"/>
</dbReference>
<proteinExistence type="predicted"/>
<dbReference type="AlphaFoldDB" id="A0A6G0XZ11"/>
<gene>
    <name evidence="1" type="ORF">Ae201684_000182</name>
</gene>
<dbReference type="EMBL" id="VJMJ01000001">
    <property type="protein sequence ID" value="KAF0745733.1"/>
    <property type="molecule type" value="Genomic_DNA"/>
</dbReference>
<comment type="caution">
    <text evidence="1">The sequence shown here is derived from an EMBL/GenBank/DDBJ whole genome shotgun (WGS) entry which is preliminary data.</text>
</comment>
<organism evidence="1 2">
    <name type="scientific">Aphanomyces euteiches</name>
    <dbReference type="NCBI Taxonomy" id="100861"/>
    <lineage>
        <taxon>Eukaryota</taxon>
        <taxon>Sar</taxon>
        <taxon>Stramenopiles</taxon>
        <taxon>Oomycota</taxon>
        <taxon>Saprolegniomycetes</taxon>
        <taxon>Saprolegniales</taxon>
        <taxon>Verrucalvaceae</taxon>
        <taxon>Aphanomyces</taxon>
    </lineage>
</organism>
<evidence type="ECO:0000313" key="1">
    <source>
        <dbReference type="EMBL" id="KAF0745733.1"/>
    </source>
</evidence>
<evidence type="ECO:0000313" key="2">
    <source>
        <dbReference type="Proteomes" id="UP000481153"/>
    </source>
</evidence>
<reference evidence="1 2" key="1">
    <citation type="submission" date="2019-07" db="EMBL/GenBank/DDBJ databases">
        <title>Genomics analysis of Aphanomyces spp. identifies a new class of oomycete effector associated with host adaptation.</title>
        <authorList>
            <person name="Gaulin E."/>
        </authorList>
    </citation>
    <scope>NUCLEOTIDE SEQUENCE [LARGE SCALE GENOMIC DNA]</scope>
    <source>
        <strain evidence="1 2">ATCC 201684</strain>
    </source>
</reference>
<name>A0A6G0XZ11_9STRA</name>
<sequence length="498" mass="56763">MAFPSCNMASTSISQLDELERVAEEAAQMHEETVDAVRAIALATQTLQCDFALVVRDATKAMGRANEALDDHTLNKIRTEAVHEFVTFLSKSVEMHNAQGLAQLALAFLNKKDQTQVDKFVSTSDNVVLYARRNTGTQESLAERFDTQVFKITPVKRPHVGQDSESARNTPSQFTDAITAVESGSVTKRPRTSSAMRRYSDPIISSTDSLDESLEELTRQSLPTARVTALDFDSESETNDTNDSSTHITLSEDHQHIVAAFGNEFAIKYAAVVETKPWEMWSQCFFSFLPSNTPGRVGFNVRLLQFFVKHGRTMWELNFYTQAKSTLSEHIAKACADLGQLVYALHKLEGITVFAFLESYPHPYWPTIFFDIFPLETLSPMRRVAYLEHHHARRWPCATPGSSFDAFKPSVFLEWAAERSRHQVLEKYRWTFLKKKMWWFKDLVHDLHQVLQVPYDYSDCSYISVKPIGGLPKEWRFMAVPPDMWDQDLKRFVSSVTV</sequence>